<dbReference type="AlphaFoldDB" id="A0A8J9WG69"/>
<dbReference type="InterPro" id="IPR011705">
    <property type="entry name" value="BACK"/>
</dbReference>
<evidence type="ECO:0000259" key="4">
    <source>
        <dbReference type="SMART" id="SM00875"/>
    </source>
</evidence>
<dbReference type="OrthoDB" id="45365at2759"/>
<dbReference type="PANTHER" id="PTHR45632:SF14">
    <property type="entry name" value="KELCH-LIKE PROTEIN 33"/>
    <property type="match status" value="1"/>
</dbReference>
<accession>A0A8J9WG69</accession>
<dbReference type="SUPFAM" id="SSF54695">
    <property type="entry name" value="POZ domain"/>
    <property type="match status" value="2"/>
</dbReference>
<organism evidence="5 6">
    <name type="scientific">Branchiostoma lanceolatum</name>
    <name type="common">Common lancelet</name>
    <name type="synonym">Amphioxus lanceolatum</name>
    <dbReference type="NCBI Taxonomy" id="7740"/>
    <lineage>
        <taxon>Eukaryota</taxon>
        <taxon>Metazoa</taxon>
        <taxon>Chordata</taxon>
        <taxon>Cephalochordata</taxon>
        <taxon>Leptocardii</taxon>
        <taxon>Amphioxiformes</taxon>
        <taxon>Branchiostomatidae</taxon>
        <taxon>Branchiostoma</taxon>
    </lineage>
</organism>
<dbReference type="InterPro" id="IPR011333">
    <property type="entry name" value="SKP1/BTB/POZ_sf"/>
</dbReference>
<evidence type="ECO:0000259" key="3">
    <source>
        <dbReference type="SMART" id="SM00225"/>
    </source>
</evidence>
<proteinExistence type="predicted"/>
<name>A0A8J9WG69_BRALA</name>
<dbReference type="SMART" id="SM00612">
    <property type="entry name" value="Kelch"/>
    <property type="match status" value="4"/>
</dbReference>
<feature type="domain" description="BTB" evidence="3">
    <location>
        <begin position="33"/>
        <end position="134"/>
    </location>
</feature>
<evidence type="ECO:0000313" key="5">
    <source>
        <dbReference type="EMBL" id="CAH1239102.1"/>
    </source>
</evidence>
<feature type="domain" description="BACK" evidence="4">
    <location>
        <begin position="330"/>
        <end position="432"/>
    </location>
</feature>
<protein>
    <submittedName>
        <fullName evidence="5">KLHL9 protein</fullName>
    </submittedName>
</protein>
<gene>
    <name evidence="5" type="primary">KLHL9</name>
    <name evidence="5" type="ORF">BLAG_LOCUS3480</name>
</gene>
<dbReference type="InterPro" id="IPR006652">
    <property type="entry name" value="Kelch_1"/>
</dbReference>
<dbReference type="InterPro" id="IPR056737">
    <property type="entry name" value="Beta-prop_ATRN-MKLN-like"/>
</dbReference>
<dbReference type="InterPro" id="IPR000210">
    <property type="entry name" value="BTB/POZ_dom"/>
</dbReference>
<dbReference type="Pfam" id="PF07707">
    <property type="entry name" value="BACK"/>
    <property type="match status" value="1"/>
</dbReference>
<dbReference type="Gene3D" id="1.25.40.420">
    <property type="match status" value="1"/>
</dbReference>
<evidence type="ECO:0000256" key="2">
    <source>
        <dbReference type="ARBA" id="ARBA00022737"/>
    </source>
</evidence>
<evidence type="ECO:0000256" key="1">
    <source>
        <dbReference type="ARBA" id="ARBA00022441"/>
    </source>
</evidence>
<keyword evidence="2" id="KW-0677">Repeat</keyword>
<dbReference type="PANTHER" id="PTHR45632">
    <property type="entry name" value="LD33804P"/>
    <property type="match status" value="1"/>
</dbReference>
<dbReference type="EMBL" id="OV696695">
    <property type="protein sequence ID" value="CAH1239102.1"/>
    <property type="molecule type" value="Genomic_DNA"/>
</dbReference>
<sequence>MAFDNLSRTLNCQKHASSLCRGFQSLQEDGQLCDLELSLGTSERTSDLKKFPVHKVLMAASCESVKLQYQRLQKGGAMPCGNILPKVLSIFLGYVYSGTILVHAELVSALVSVADEFGCKSLKNLCMQLLKRITSCREWTTLSGKDWTFSVIKRQEMYILQRLQDELVEKKASGKEACKTAVSVPANGQLGLDAVPGVTDRRIYIRNEYHTEDVVRRLQEIQSDTSMCDVVLEAEGVSLSAHRAVLATCSDYFRAMFTVGMRECAESHVVLRDISATGLGVVVSYMYTGEVHLSQNTVEIVLEVAHILLVSNVIDLCSDYLIQTMSTENCLAALQLAYRYSLSHVETAADNFILANIPQVSQSPGFKDLTCEELCLYLESDRLEVTSEVDAFCAAAAWINHDLDSRVTLAGRVMRNIRFPLMSLSDLVRDVRAVSFMKTDEECRNLVMEATKYHRYPDAQFMMQSSRTQVRSVKGMLVVLGGNVMDQGASREMFYLEESSAETPWEEDAMLPWQQVQDLPFAGKLNHAVAVVDNFLYLAGGYDKKMRLHGKFCRYDPRSDTWTDLRSMRHARSDFCLVVVDRVLYAVGGWNGEEIDFTVEKYSIKKNVWKYTATLDCGVTGHACCIHDNKIYLSGGRTVARGRSGFWLYEPETGVTSLNSLKHGRANHAMAEVKEGFIVLGGDDGSNTVPQVEVYSFEGESWSVVTTWPRVQCRFGHHVLDRTLYMCGGYDYLTSRYADMVQALELDRYELWDWRIVGRLPYMCDGIAASSLLFPEQFKRENSLMAKKLMELKK</sequence>
<evidence type="ECO:0000313" key="6">
    <source>
        <dbReference type="Proteomes" id="UP000838412"/>
    </source>
</evidence>
<dbReference type="SMART" id="SM00225">
    <property type="entry name" value="BTB"/>
    <property type="match status" value="2"/>
</dbReference>
<dbReference type="SMART" id="SM00875">
    <property type="entry name" value="BACK"/>
    <property type="match status" value="1"/>
</dbReference>
<dbReference type="Gene3D" id="2.120.10.80">
    <property type="entry name" value="Kelch-type beta propeller"/>
    <property type="match status" value="1"/>
</dbReference>
<dbReference type="Pfam" id="PF24981">
    <property type="entry name" value="Beta-prop_ATRN-LZTR1"/>
    <property type="match status" value="1"/>
</dbReference>
<keyword evidence="1" id="KW-0880">Kelch repeat</keyword>
<keyword evidence="6" id="KW-1185">Reference proteome</keyword>
<dbReference type="InterPro" id="IPR015915">
    <property type="entry name" value="Kelch-typ_b-propeller"/>
</dbReference>
<dbReference type="Pfam" id="PF00651">
    <property type="entry name" value="BTB"/>
    <property type="match status" value="2"/>
</dbReference>
<dbReference type="Proteomes" id="UP000838412">
    <property type="component" value="Chromosome 10"/>
</dbReference>
<feature type="domain" description="BTB" evidence="3">
    <location>
        <begin position="228"/>
        <end position="325"/>
    </location>
</feature>
<dbReference type="SUPFAM" id="SSF117281">
    <property type="entry name" value="Kelch motif"/>
    <property type="match status" value="1"/>
</dbReference>
<reference evidence="5" key="1">
    <citation type="submission" date="2022-01" db="EMBL/GenBank/DDBJ databases">
        <authorList>
            <person name="Braso-Vives M."/>
        </authorList>
    </citation>
    <scope>NUCLEOTIDE SEQUENCE</scope>
</reference>
<dbReference type="Gene3D" id="3.30.710.10">
    <property type="entry name" value="Potassium Channel Kv1.1, Chain A"/>
    <property type="match status" value="2"/>
</dbReference>